<organism evidence="3 4">
    <name type="scientific">Hibiscus sabdariffa</name>
    <name type="common">roselle</name>
    <dbReference type="NCBI Taxonomy" id="183260"/>
    <lineage>
        <taxon>Eukaryota</taxon>
        <taxon>Viridiplantae</taxon>
        <taxon>Streptophyta</taxon>
        <taxon>Embryophyta</taxon>
        <taxon>Tracheophyta</taxon>
        <taxon>Spermatophyta</taxon>
        <taxon>Magnoliopsida</taxon>
        <taxon>eudicotyledons</taxon>
        <taxon>Gunneridae</taxon>
        <taxon>Pentapetalae</taxon>
        <taxon>rosids</taxon>
        <taxon>malvids</taxon>
        <taxon>Malvales</taxon>
        <taxon>Malvaceae</taxon>
        <taxon>Malvoideae</taxon>
        <taxon>Hibiscus</taxon>
    </lineage>
</organism>
<comment type="similarity">
    <text evidence="1">Belongs to the LEA type 1 family.</text>
</comment>
<evidence type="ECO:0000313" key="4">
    <source>
        <dbReference type="Proteomes" id="UP001396334"/>
    </source>
</evidence>
<protein>
    <submittedName>
        <fullName evidence="3">Uncharacterized protein</fullName>
    </submittedName>
</protein>
<dbReference type="Proteomes" id="UP001396334">
    <property type="component" value="Unassembled WGS sequence"/>
</dbReference>
<dbReference type="InterPro" id="IPR005513">
    <property type="entry name" value="LEA_1"/>
</dbReference>
<keyword evidence="4" id="KW-1185">Reference proteome</keyword>
<accession>A0ABR2QYY2</accession>
<dbReference type="PANTHER" id="PTHR33493">
    <property type="entry name" value="LATE EMBRYOGENESIS ABUNDANT PROTEIN 6-RELATED"/>
    <property type="match status" value="1"/>
</dbReference>
<evidence type="ECO:0000256" key="1">
    <source>
        <dbReference type="ARBA" id="ARBA00010975"/>
    </source>
</evidence>
<dbReference type="Pfam" id="PF03760">
    <property type="entry name" value="LEA_1"/>
    <property type="match status" value="1"/>
</dbReference>
<dbReference type="PANTHER" id="PTHR33493:SF31">
    <property type="entry name" value="LATE EMBRYOGENESIS ABUNDANT PROTEIN D-113"/>
    <property type="match status" value="1"/>
</dbReference>
<dbReference type="EMBL" id="JBBPBN010000030">
    <property type="protein sequence ID" value="KAK9005854.1"/>
    <property type="molecule type" value="Genomic_DNA"/>
</dbReference>
<proteinExistence type="inferred from homology"/>
<name>A0ABR2QYY2_9ROSI</name>
<evidence type="ECO:0000256" key="2">
    <source>
        <dbReference type="SAM" id="MobiDB-lite"/>
    </source>
</evidence>
<reference evidence="3 4" key="1">
    <citation type="journal article" date="2024" name="G3 (Bethesda)">
        <title>Genome assembly of Hibiscus sabdariffa L. provides insights into metabolisms of medicinal natural products.</title>
        <authorList>
            <person name="Kim T."/>
        </authorList>
    </citation>
    <scope>NUCLEOTIDE SEQUENCE [LARGE SCALE GENOMIC DNA]</scope>
    <source>
        <strain evidence="3">TK-2024</strain>
        <tissue evidence="3">Old leaves</tissue>
    </source>
</reference>
<gene>
    <name evidence="3" type="ORF">V6N11_043274</name>
</gene>
<feature type="compositionally biased region" description="Low complexity" evidence="2">
    <location>
        <begin position="1"/>
        <end position="13"/>
    </location>
</feature>
<feature type="region of interest" description="Disordered" evidence="2">
    <location>
        <begin position="108"/>
        <end position="150"/>
    </location>
</feature>
<sequence length="150" mass="16555">MQSMKEAAASAKAGMEKAKASMQEKVDKMKTRDPAEKQMVRDRKEVRKEEAQKRKQEAREQNATAMQTGFAAGGGFDRGDVNRGYTTTSAGTGYDAIASRRVGDIAATQGQGYSAIGSQDYESRNWEDREPNNATRRNVGENDPYYGTNE</sequence>
<feature type="compositionally biased region" description="Basic and acidic residues" evidence="2">
    <location>
        <begin position="121"/>
        <end position="131"/>
    </location>
</feature>
<evidence type="ECO:0000313" key="3">
    <source>
        <dbReference type="EMBL" id="KAK9005854.1"/>
    </source>
</evidence>
<feature type="compositionally biased region" description="Basic and acidic residues" evidence="2">
    <location>
        <begin position="14"/>
        <end position="60"/>
    </location>
</feature>
<feature type="region of interest" description="Disordered" evidence="2">
    <location>
        <begin position="1"/>
        <end position="80"/>
    </location>
</feature>
<comment type="caution">
    <text evidence="3">The sequence shown here is derived from an EMBL/GenBank/DDBJ whole genome shotgun (WGS) entry which is preliminary data.</text>
</comment>